<organism evidence="4 5">
    <name type="scientific">Methylobacterium phyllostachyos</name>
    <dbReference type="NCBI Taxonomy" id="582672"/>
    <lineage>
        <taxon>Bacteria</taxon>
        <taxon>Pseudomonadati</taxon>
        <taxon>Pseudomonadota</taxon>
        <taxon>Alphaproteobacteria</taxon>
        <taxon>Hyphomicrobiales</taxon>
        <taxon>Methylobacteriaceae</taxon>
        <taxon>Methylobacterium</taxon>
    </lineage>
</organism>
<evidence type="ECO:0000256" key="1">
    <source>
        <dbReference type="ARBA" id="ARBA00023002"/>
    </source>
</evidence>
<dbReference type="InterPro" id="IPR016161">
    <property type="entry name" value="Ald_DH/histidinol_DH"/>
</dbReference>
<feature type="domain" description="Aldehyde dehydrogenase" evidence="3">
    <location>
        <begin position="51"/>
        <end position="142"/>
    </location>
</feature>
<dbReference type="Gene3D" id="3.40.309.10">
    <property type="entry name" value="Aldehyde Dehydrogenase, Chain A, domain 2"/>
    <property type="match status" value="1"/>
</dbReference>
<dbReference type="InterPro" id="IPR015590">
    <property type="entry name" value="Aldehyde_DH_dom"/>
</dbReference>
<keyword evidence="1" id="KW-0560">Oxidoreductase</keyword>
<protein>
    <submittedName>
        <fullName evidence="4">Homogentisate 1,2-dioxygenase</fullName>
    </submittedName>
</protein>
<proteinExistence type="predicted"/>
<reference evidence="5" key="1">
    <citation type="submission" date="2016-10" db="EMBL/GenBank/DDBJ databases">
        <authorList>
            <person name="Varghese N."/>
            <person name="Submissions S."/>
        </authorList>
    </citation>
    <scope>NUCLEOTIDE SEQUENCE [LARGE SCALE GENOMIC DNA]</scope>
    <source>
        <strain evidence="5">BL47</strain>
    </source>
</reference>
<feature type="region of interest" description="Disordered" evidence="2">
    <location>
        <begin position="148"/>
        <end position="174"/>
    </location>
</feature>
<dbReference type="AlphaFoldDB" id="A0A1G9W285"/>
<evidence type="ECO:0000256" key="2">
    <source>
        <dbReference type="SAM" id="MobiDB-lite"/>
    </source>
</evidence>
<dbReference type="Gene3D" id="3.40.605.10">
    <property type="entry name" value="Aldehyde Dehydrogenase, Chain A, domain 1"/>
    <property type="match status" value="1"/>
</dbReference>
<dbReference type="STRING" id="582672.SAMN05216360_103359"/>
<keyword evidence="4" id="KW-0223">Dioxygenase</keyword>
<dbReference type="EMBL" id="FNHS01000003">
    <property type="protein sequence ID" value="SDM78296.1"/>
    <property type="molecule type" value="Genomic_DNA"/>
</dbReference>
<dbReference type="Pfam" id="PF00171">
    <property type="entry name" value="Aldedh"/>
    <property type="match status" value="1"/>
</dbReference>
<dbReference type="InterPro" id="IPR016162">
    <property type="entry name" value="Ald_DH_N"/>
</dbReference>
<dbReference type="GO" id="GO:0016620">
    <property type="term" value="F:oxidoreductase activity, acting on the aldehyde or oxo group of donors, NAD or NADP as acceptor"/>
    <property type="evidence" value="ECO:0007669"/>
    <property type="project" value="InterPro"/>
</dbReference>
<dbReference type="InterPro" id="IPR016163">
    <property type="entry name" value="Ald_DH_C"/>
</dbReference>
<dbReference type="GO" id="GO:0051213">
    <property type="term" value="F:dioxygenase activity"/>
    <property type="evidence" value="ECO:0007669"/>
    <property type="project" value="UniProtKB-KW"/>
</dbReference>
<dbReference type="Proteomes" id="UP000198704">
    <property type="component" value="Unassembled WGS sequence"/>
</dbReference>
<evidence type="ECO:0000259" key="3">
    <source>
        <dbReference type="Pfam" id="PF00171"/>
    </source>
</evidence>
<evidence type="ECO:0000313" key="4">
    <source>
        <dbReference type="EMBL" id="SDM78296.1"/>
    </source>
</evidence>
<dbReference type="SUPFAM" id="SSF53720">
    <property type="entry name" value="ALDH-like"/>
    <property type="match status" value="1"/>
</dbReference>
<evidence type="ECO:0000313" key="5">
    <source>
        <dbReference type="Proteomes" id="UP000198704"/>
    </source>
</evidence>
<dbReference type="PANTHER" id="PTHR11699">
    <property type="entry name" value="ALDEHYDE DEHYDROGENASE-RELATED"/>
    <property type="match status" value="1"/>
</dbReference>
<gene>
    <name evidence="4" type="ORF">SAMN05216360_103359</name>
</gene>
<sequence>MASGEIVAIPRGVKIAVELLDGPARGCCCENYGGAFTRPERGPIGANCLANQSNFLTPVAAYVDPEDESLVSRDEIFGPVLKIHAIEEAEEAVRRANGTDFGLGASLWTRDLDHGMNLSRRIKAGTVWINAHVVIDLAMPFGASSNPGSAATSASFGSMPIRKPSPSASVTDAR</sequence>
<accession>A0A1G9W285</accession>
<name>A0A1G9W285_9HYPH</name>
<keyword evidence="5" id="KW-1185">Reference proteome</keyword>